<dbReference type="RefSeq" id="WP_279306227.1">
    <property type="nucleotide sequence ID" value="NZ_OKQR01000007.1"/>
</dbReference>
<keyword evidence="2" id="KW-0560">Oxidoreductase</keyword>
<evidence type="ECO:0000313" key="5">
    <source>
        <dbReference type="Proteomes" id="UP000237923"/>
    </source>
</evidence>
<dbReference type="AlphaFoldDB" id="A0A2N9KGC9"/>
<proteinExistence type="inferred from homology"/>
<dbReference type="Pfam" id="PF00106">
    <property type="entry name" value="adh_short"/>
    <property type="match status" value="1"/>
</dbReference>
<dbReference type="Proteomes" id="UP000239237">
    <property type="component" value="Unassembled WGS sequence"/>
</dbReference>
<dbReference type="InterPro" id="IPR002347">
    <property type="entry name" value="SDR_fam"/>
</dbReference>
<dbReference type="PANTHER" id="PTHR43477:SF1">
    <property type="entry name" value="DIHYDROANTICAPSIN 7-DEHYDROGENASE"/>
    <property type="match status" value="1"/>
</dbReference>
<evidence type="ECO:0000256" key="2">
    <source>
        <dbReference type="ARBA" id="ARBA00023002"/>
    </source>
</evidence>
<sequence>MVLNSGACVTIIGRDNDRLKNALGKLQTESARCSGSALDVTKSDEFSLFLNKHTHFDHIVSMLGGAISGGFLDNTTDEIEKVVRGKFIDNLKLANIAIEHLNKNGSIIFTSGSGGSPATASGAYIGNLSINKLVQGLALELAPDYRTV</sequence>
<name>A0A2N9KGC9_9LACO</name>
<evidence type="ECO:0000313" key="6">
    <source>
        <dbReference type="Proteomes" id="UP000239237"/>
    </source>
</evidence>
<dbReference type="EMBL" id="OKQR01000007">
    <property type="protein sequence ID" value="SPD95083.1"/>
    <property type="molecule type" value="Genomic_DNA"/>
</dbReference>
<dbReference type="SUPFAM" id="SSF51735">
    <property type="entry name" value="NAD(P)-binding Rossmann-fold domains"/>
    <property type="match status" value="1"/>
</dbReference>
<evidence type="ECO:0000256" key="1">
    <source>
        <dbReference type="ARBA" id="ARBA00006484"/>
    </source>
</evidence>
<evidence type="ECO:0000313" key="4">
    <source>
        <dbReference type="EMBL" id="SPE09877.1"/>
    </source>
</evidence>
<dbReference type="PANTHER" id="PTHR43477">
    <property type="entry name" value="DIHYDROANTICAPSIN 7-DEHYDROGENASE"/>
    <property type="match status" value="1"/>
</dbReference>
<gene>
    <name evidence="3" type="ORF">LES8486_02049</name>
    <name evidence="4" type="ORF">LES9216_02075</name>
</gene>
<protein>
    <submittedName>
        <fullName evidence="4">Short chain dehydrogenase</fullName>
    </submittedName>
</protein>
<organism evidence="4 5">
    <name type="scientific">Leuconostoc suionicum</name>
    <dbReference type="NCBI Taxonomy" id="1511761"/>
    <lineage>
        <taxon>Bacteria</taxon>
        <taxon>Bacillati</taxon>
        <taxon>Bacillota</taxon>
        <taxon>Bacilli</taxon>
        <taxon>Lactobacillales</taxon>
        <taxon>Lactobacillaceae</taxon>
        <taxon>Leuconostoc</taxon>
    </lineage>
</organism>
<accession>A0A2N9KGC9</accession>
<reference evidence="4 5" key="1">
    <citation type="submission" date="2018-02" db="EMBL/GenBank/DDBJ databases">
        <authorList>
            <person name="Cohen D.B."/>
            <person name="Kent A.D."/>
        </authorList>
    </citation>
    <scope>NUCLEOTIDE SEQUENCE [LARGE SCALE GENOMIC DNA]</scope>
    <source>
        <strain evidence="4 5">CECT 9216</strain>
    </source>
</reference>
<comment type="similarity">
    <text evidence="1">Belongs to the short-chain dehydrogenases/reductases (SDR) family.</text>
</comment>
<dbReference type="InterPro" id="IPR036291">
    <property type="entry name" value="NAD(P)-bd_dom_sf"/>
</dbReference>
<keyword evidence="6" id="KW-1185">Reference proteome</keyword>
<dbReference type="EMBL" id="OKQU01000006">
    <property type="protein sequence ID" value="SPE09877.1"/>
    <property type="molecule type" value="Genomic_DNA"/>
</dbReference>
<dbReference type="GO" id="GO:0016491">
    <property type="term" value="F:oxidoreductase activity"/>
    <property type="evidence" value="ECO:0007669"/>
    <property type="project" value="UniProtKB-KW"/>
</dbReference>
<evidence type="ECO:0000313" key="3">
    <source>
        <dbReference type="EMBL" id="SPD95083.1"/>
    </source>
</evidence>
<dbReference type="Proteomes" id="UP000237923">
    <property type="component" value="Unassembled WGS sequence"/>
</dbReference>
<reference evidence="3 6" key="2">
    <citation type="submission" date="2018-02" db="EMBL/GenBank/DDBJ databases">
        <authorList>
            <person name="Rodrigo-Torres L."/>
            <person name="Arahal R. D."/>
            <person name="Lucena T."/>
        </authorList>
    </citation>
    <scope>NUCLEOTIDE SEQUENCE [LARGE SCALE GENOMIC DNA]</scope>
    <source>
        <strain evidence="3 6">CECT 8486</strain>
    </source>
</reference>
<dbReference type="Gene3D" id="3.40.50.720">
    <property type="entry name" value="NAD(P)-binding Rossmann-like Domain"/>
    <property type="match status" value="1"/>
</dbReference>
<dbReference type="InterPro" id="IPR051122">
    <property type="entry name" value="SDR_DHRS6-like"/>
</dbReference>